<proteinExistence type="predicted"/>
<feature type="repeat" description="TPR" evidence="1">
    <location>
        <begin position="179"/>
        <end position="212"/>
    </location>
</feature>
<reference evidence="2" key="1">
    <citation type="journal article" date="2020" name="mSystems">
        <title>Genome- and Community-Level Interaction Insights into Carbon Utilization and Element Cycling Functions of Hydrothermarchaeota in Hydrothermal Sediment.</title>
        <authorList>
            <person name="Zhou Z."/>
            <person name="Liu Y."/>
            <person name="Xu W."/>
            <person name="Pan J."/>
            <person name="Luo Z.H."/>
            <person name="Li M."/>
        </authorList>
    </citation>
    <scope>NUCLEOTIDE SEQUENCE [LARGE SCALE GENOMIC DNA]</scope>
    <source>
        <strain evidence="2">HyVt-489</strain>
    </source>
</reference>
<evidence type="ECO:0000256" key="1">
    <source>
        <dbReference type="PROSITE-ProRule" id="PRU00339"/>
    </source>
</evidence>
<dbReference type="SMART" id="SM00028">
    <property type="entry name" value="TPR"/>
    <property type="match status" value="3"/>
</dbReference>
<protein>
    <recommendedName>
        <fullName evidence="4">Tetratricopeptide repeat protein</fullName>
    </recommendedName>
</protein>
<evidence type="ECO:0000313" key="3">
    <source>
        <dbReference type="Proteomes" id="UP000886042"/>
    </source>
</evidence>
<name>A0A7C3GKI7_9PROT</name>
<organism evidence="2 3">
    <name type="scientific">Hellea balneolensis</name>
    <dbReference type="NCBI Taxonomy" id="287478"/>
    <lineage>
        <taxon>Bacteria</taxon>
        <taxon>Pseudomonadati</taxon>
        <taxon>Pseudomonadota</taxon>
        <taxon>Alphaproteobacteria</taxon>
        <taxon>Maricaulales</taxon>
        <taxon>Robiginitomaculaceae</taxon>
        <taxon>Hellea</taxon>
    </lineage>
</organism>
<dbReference type="Pfam" id="PF13374">
    <property type="entry name" value="TPR_10"/>
    <property type="match status" value="1"/>
</dbReference>
<gene>
    <name evidence="2" type="ORF">ENJ46_01525</name>
</gene>
<evidence type="ECO:0000313" key="2">
    <source>
        <dbReference type="EMBL" id="HFB54577.1"/>
    </source>
</evidence>
<dbReference type="Proteomes" id="UP000886042">
    <property type="component" value="Unassembled WGS sequence"/>
</dbReference>
<dbReference type="InterPro" id="IPR011990">
    <property type="entry name" value="TPR-like_helical_dom_sf"/>
</dbReference>
<dbReference type="SUPFAM" id="SSF48452">
    <property type="entry name" value="TPR-like"/>
    <property type="match status" value="1"/>
</dbReference>
<dbReference type="PROSITE" id="PS50005">
    <property type="entry name" value="TPR"/>
    <property type="match status" value="1"/>
</dbReference>
<accession>A0A7C3GKI7</accession>
<comment type="caution">
    <text evidence="2">The sequence shown here is derived from an EMBL/GenBank/DDBJ whole genome shotgun (WGS) entry which is preliminary data.</text>
</comment>
<dbReference type="Gene3D" id="1.25.40.10">
    <property type="entry name" value="Tetratricopeptide repeat domain"/>
    <property type="match status" value="2"/>
</dbReference>
<sequence length="267" mass="29497">MAILFEYAQSTLELSAGDEKYLAETVLAYERLNARDDVTAEMKNHILSGQALLALHGAYPGNTEKLLLSAIRANPDDVQLRNGLGQFYDQNNDWISALDVYVGALTVAHDVGHDTAAILNNIGVSLMMQGRTKEALVKFDTVVKAKPRMDIYANNRRMALLLLGRSRDAFQTQDDISSARLYNDAGFIAASRGELDKARGFYQKAISISPVYYKQAEQNLANLSEQMVQQEQLIPVPHVKAKLKPQPKNPRQTIVSAIPTPSLKAVP</sequence>
<dbReference type="EMBL" id="DRMN01000102">
    <property type="protein sequence ID" value="HFB54577.1"/>
    <property type="molecule type" value="Genomic_DNA"/>
</dbReference>
<dbReference type="InterPro" id="IPR019734">
    <property type="entry name" value="TPR_rpt"/>
</dbReference>
<keyword evidence="1" id="KW-0802">TPR repeat</keyword>
<dbReference type="AlphaFoldDB" id="A0A7C3GKI7"/>
<evidence type="ECO:0008006" key="4">
    <source>
        <dbReference type="Google" id="ProtNLM"/>
    </source>
</evidence>